<evidence type="ECO:0000256" key="1">
    <source>
        <dbReference type="ARBA" id="ARBA00022729"/>
    </source>
</evidence>
<comment type="caution">
    <text evidence="4">The sequence shown here is derived from an EMBL/GenBank/DDBJ whole genome shotgun (WGS) entry which is preliminary data.</text>
</comment>
<feature type="signal peptide" evidence="2">
    <location>
        <begin position="1"/>
        <end position="21"/>
    </location>
</feature>
<feature type="domain" description="Secretion system C-terminal sorting" evidence="3">
    <location>
        <begin position="441"/>
        <end position="508"/>
    </location>
</feature>
<dbReference type="SUPFAM" id="SSF50969">
    <property type="entry name" value="YVTN repeat-like/Quinoprotein amine dehydrogenase"/>
    <property type="match status" value="1"/>
</dbReference>
<dbReference type="InterPro" id="IPR011047">
    <property type="entry name" value="Quinoprotein_ADH-like_sf"/>
</dbReference>
<dbReference type="InterPro" id="IPR026444">
    <property type="entry name" value="Secre_tail"/>
</dbReference>
<dbReference type="RefSeq" id="WP_182044005.1">
    <property type="nucleotide sequence ID" value="NZ_JACDZE010000004.1"/>
</dbReference>
<evidence type="ECO:0000259" key="3">
    <source>
        <dbReference type="Pfam" id="PF18962"/>
    </source>
</evidence>
<dbReference type="SUPFAM" id="SSF50998">
    <property type="entry name" value="Quinoprotein alcohol dehydrogenase-like"/>
    <property type="match status" value="1"/>
</dbReference>
<sequence>MKNSANIYKLLVLLISSLSIAQTPYLQWQKTFGGSLYDSGMGIIPTSDGNFVIIGNSESADGDSPTNHGGNDIWLVKILPNGELYGEVTRGGSQYDAASAIIETTDNGLLIAGESMSNDFAANKGGIDAIMLKLDENGGADWVQNYGGSGDDVAVDLIETEDGGVLFVGFTDSEDGDLNQNFGRLDVWVVKINAQGVIQWNQTYGGSENDTPKAVIQNSDGNYLIAGQTFSNDNHVTENKGNGDIWLLEISPDGTLLWQKTFGGSNVEDAFDLKQTTDDGYLIAGITSSQDGDVSDGNGGSDAWILRLDANKELSWEKNYGGSESEQFRGIELFADDSFVAHGYSNSSDGDLTENKGDFDFWVMRVDAEGELIWQKSMGGSDRDYGRGLAVAEDGSYKIVGYTLSDDGDIDLNKGDYDLWVLSLAADPLSLDELEEIKLKVYPNPVSDFVHIQSKFPLNNITIHDLTGKKVKNDFTGKNIVTLNISDLPAGTYVLSIETKGEIYKQKLLKK</sequence>
<dbReference type="NCBIfam" id="TIGR04183">
    <property type="entry name" value="Por_Secre_tail"/>
    <property type="match status" value="1"/>
</dbReference>
<dbReference type="PANTHER" id="PTHR42754">
    <property type="entry name" value="ENDOGLUCANASE"/>
    <property type="match status" value="1"/>
</dbReference>
<dbReference type="AlphaFoldDB" id="A0A838ZTU1"/>
<dbReference type="PANTHER" id="PTHR42754:SF1">
    <property type="entry name" value="LIPOPROTEIN"/>
    <property type="match status" value="1"/>
</dbReference>
<feature type="chain" id="PRO_5032997616" evidence="2">
    <location>
        <begin position="22"/>
        <end position="511"/>
    </location>
</feature>
<gene>
    <name evidence="4" type="ORF">HU137_11550</name>
</gene>
<organism evidence="4 5">
    <name type="scientific">Moheibacter lacus</name>
    <dbReference type="NCBI Taxonomy" id="2745851"/>
    <lineage>
        <taxon>Bacteria</taxon>
        <taxon>Pseudomonadati</taxon>
        <taxon>Bacteroidota</taxon>
        <taxon>Flavobacteriia</taxon>
        <taxon>Flavobacteriales</taxon>
        <taxon>Weeksellaceae</taxon>
        <taxon>Moheibacter</taxon>
    </lineage>
</organism>
<name>A0A838ZTU1_9FLAO</name>
<proteinExistence type="predicted"/>
<keyword evidence="1 2" id="KW-0732">Signal</keyword>
<evidence type="ECO:0000256" key="2">
    <source>
        <dbReference type="SAM" id="SignalP"/>
    </source>
</evidence>
<protein>
    <submittedName>
        <fullName evidence="4">T9SS type A sorting domain-containing protein</fullName>
    </submittedName>
</protein>
<dbReference type="Pfam" id="PF18962">
    <property type="entry name" value="Por_Secre_tail"/>
    <property type="match status" value="1"/>
</dbReference>
<evidence type="ECO:0000313" key="5">
    <source>
        <dbReference type="Proteomes" id="UP000552241"/>
    </source>
</evidence>
<reference evidence="4 5" key="1">
    <citation type="submission" date="2020-07" db="EMBL/GenBank/DDBJ databases">
        <title>Moheibacter lacus sp. nov., a member of the family Flavobacteriaceae isolated from freshwater lake sediment.</title>
        <authorList>
            <person name="Liu Y."/>
        </authorList>
    </citation>
    <scope>NUCLEOTIDE SEQUENCE [LARGE SCALE GENOMIC DNA]</scope>
    <source>
        <strain evidence="4 5">BDHS18</strain>
    </source>
</reference>
<evidence type="ECO:0000313" key="4">
    <source>
        <dbReference type="EMBL" id="MBA5630408.1"/>
    </source>
</evidence>
<dbReference type="EMBL" id="JACDZE010000004">
    <property type="protein sequence ID" value="MBA5630408.1"/>
    <property type="molecule type" value="Genomic_DNA"/>
</dbReference>
<dbReference type="Proteomes" id="UP000552241">
    <property type="component" value="Unassembled WGS sequence"/>
</dbReference>
<keyword evidence="5" id="KW-1185">Reference proteome</keyword>
<accession>A0A838ZTU1</accession>
<dbReference type="InterPro" id="IPR011044">
    <property type="entry name" value="Quino_amine_DH_bsu"/>
</dbReference>